<comment type="caution">
    <text evidence="4">The sequence shown here is derived from an EMBL/GenBank/DDBJ whole genome shotgun (WGS) entry which is preliminary data.</text>
</comment>
<reference evidence="4 5" key="1">
    <citation type="submission" date="2021-07" db="EMBL/GenBank/DDBJ databases">
        <authorList>
            <person name="Palmer J.M."/>
        </authorList>
    </citation>
    <scope>NUCLEOTIDE SEQUENCE [LARGE SCALE GENOMIC DNA]</scope>
    <source>
        <strain evidence="4 5">AT_MEX2019</strain>
        <tissue evidence="4">Muscle</tissue>
    </source>
</reference>
<evidence type="ECO:0000313" key="4">
    <source>
        <dbReference type="EMBL" id="MED6259631.1"/>
    </source>
</evidence>
<dbReference type="SUPFAM" id="SSF54117">
    <property type="entry name" value="Interleukin 8-like chemokines"/>
    <property type="match status" value="1"/>
</dbReference>
<organism evidence="4 5">
    <name type="scientific">Ataeniobius toweri</name>
    <dbReference type="NCBI Taxonomy" id="208326"/>
    <lineage>
        <taxon>Eukaryota</taxon>
        <taxon>Metazoa</taxon>
        <taxon>Chordata</taxon>
        <taxon>Craniata</taxon>
        <taxon>Vertebrata</taxon>
        <taxon>Euteleostomi</taxon>
        <taxon>Actinopterygii</taxon>
        <taxon>Neopterygii</taxon>
        <taxon>Teleostei</taxon>
        <taxon>Neoteleostei</taxon>
        <taxon>Acanthomorphata</taxon>
        <taxon>Ovalentaria</taxon>
        <taxon>Atherinomorphae</taxon>
        <taxon>Cyprinodontiformes</taxon>
        <taxon>Goodeidae</taxon>
        <taxon>Ataeniobius</taxon>
    </lineage>
</organism>
<evidence type="ECO:0000256" key="2">
    <source>
        <dbReference type="SAM" id="MobiDB-lite"/>
    </source>
</evidence>
<dbReference type="EMBL" id="JAHUTI010085079">
    <property type="protein sequence ID" value="MED6259631.1"/>
    <property type="molecule type" value="Genomic_DNA"/>
</dbReference>
<evidence type="ECO:0000256" key="1">
    <source>
        <dbReference type="ARBA" id="ARBA00022514"/>
    </source>
</evidence>
<gene>
    <name evidence="4" type="ORF">ATANTOWER_026783</name>
</gene>
<dbReference type="InterPro" id="IPR001811">
    <property type="entry name" value="Chemokine_IL8-like_dom"/>
</dbReference>
<protein>
    <recommendedName>
        <fullName evidence="3">Chemokine interleukin-8-like domain-containing protein</fullName>
    </recommendedName>
</protein>
<dbReference type="Proteomes" id="UP001345963">
    <property type="component" value="Unassembled WGS sequence"/>
</dbReference>
<accession>A0ABU7CA98</accession>
<name>A0ABU7CA98_9TELE</name>
<proteinExistence type="predicted"/>
<sequence length="212" mass="22648">MHVQEKHANFIHPSSISAAPCQVDDVAGADLQQPLGERQGTPWTGCQSITVKMVNFASLLKSSLVAIVLSVATGHADEKLATCCERVNKNEITEPILGYLSQAARYPCVNAIIFQTGTGLYCGPVNAPWVHRKIREFRRTKALSKTPSVVTSSPSPVSLLSIITSTASPLSPSNLPPSSSSPFFTSISTMTSGDTFSGNEEEESSMSSATMW</sequence>
<evidence type="ECO:0000259" key="3">
    <source>
        <dbReference type="Pfam" id="PF00048"/>
    </source>
</evidence>
<keyword evidence="1" id="KW-0202">Cytokine</keyword>
<keyword evidence="5" id="KW-1185">Reference proteome</keyword>
<dbReference type="InterPro" id="IPR036048">
    <property type="entry name" value="Interleukin_8-like_sf"/>
</dbReference>
<dbReference type="Gene3D" id="2.40.50.40">
    <property type="match status" value="1"/>
</dbReference>
<feature type="domain" description="Chemokine interleukin-8-like" evidence="3">
    <location>
        <begin position="82"/>
        <end position="136"/>
    </location>
</feature>
<evidence type="ECO:0000313" key="5">
    <source>
        <dbReference type="Proteomes" id="UP001345963"/>
    </source>
</evidence>
<feature type="region of interest" description="Disordered" evidence="2">
    <location>
        <begin position="192"/>
        <end position="212"/>
    </location>
</feature>
<dbReference type="Pfam" id="PF00048">
    <property type="entry name" value="IL8"/>
    <property type="match status" value="1"/>
</dbReference>